<protein>
    <submittedName>
        <fullName evidence="1">Uncharacterized protein</fullName>
    </submittedName>
</protein>
<dbReference type="EMBL" id="KN846951">
    <property type="protein sequence ID" value="KIV85923.1"/>
    <property type="molecule type" value="Genomic_DNA"/>
</dbReference>
<name>A0A0D1ZGK0_9EURO</name>
<evidence type="ECO:0000313" key="1">
    <source>
        <dbReference type="EMBL" id="KIV85923.1"/>
    </source>
</evidence>
<evidence type="ECO:0000313" key="2">
    <source>
        <dbReference type="Proteomes" id="UP000053599"/>
    </source>
</evidence>
<dbReference type="Proteomes" id="UP000053599">
    <property type="component" value="Unassembled WGS sequence"/>
</dbReference>
<organism evidence="1 2">
    <name type="scientific">Exophiala sideris</name>
    <dbReference type="NCBI Taxonomy" id="1016849"/>
    <lineage>
        <taxon>Eukaryota</taxon>
        <taxon>Fungi</taxon>
        <taxon>Dikarya</taxon>
        <taxon>Ascomycota</taxon>
        <taxon>Pezizomycotina</taxon>
        <taxon>Eurotiomycetes</taxon>
        <taxon>Chaetothyriomycetidae</taxon>
        <taxon>Chaetothyriales</taxon>
        <taxon>Herpotrichiellaceae</taxon>
        <taxon>Exophiala</taxon>
    </lineage>
</organism>
<gene>
    <name evidence="1" type="ORF">PV11_01574</name>
</gene>
<dbReference type="AlphaFoldDB" id="A0A0D1ZGK0"/>
<accession>A0A0D1ZGK0</accession>
<reference evidence="1 2" key="1">
    <citation type="submission" date="2015-01" db="EMBL/GenBank/DDBJ databases">
        <title>The Genome Sequence of Exophiala sideris CBS121828.</title>
        <authorList>
            <consortium name="The Broad Institute Genomics Platform"/>
            <person name="Cuomo C."/>
            <person name="de Hoog S."/>
            <person name="Gorbushina A."/>
            <person name="Stielow B."/>
            <person name="Teixiera M."/>
            <person name="Abouelleil A."/>
            <person name="Chapman S.B."/>
            <person name="Priest M."/>
            <person name="Young S.K."/>
            <person name="Wortman J."/>
            <person name="Nusbaum C."/>
            <person name="Birren B."/>
        </authorList>
    </citation>
    <scope>NUCLEOTIDE SEQUENCE [LARGE SCALE GENOMIC DNA]</scope>
    <source>
        <strain evidence="1 2">CBS 121828</strain>
    </source>
</reference>
<dbReference type="HOGENOM" id="CLU_2223294_0_0_1"/>
<sequence>MAVAVPANEAAVVHNLNPRDAILSFNTFTAAGCNNADFYDTHSPITPGICHAFAGNERSLDVYFQAASCQLYLYNDNDCNRGAAIVATQLTCYPGQDEYNSYKVLC</sequence>
<proteinExistence type="predicted"/>